<dbReference type="WBParaSite" id="ALUE_0002212201-mRNA-1">
    <property type="protein sequence ID" value="ALUE_0002212201-mRNA-1"/>
    <property type="gene ID" value="ALUE_0002212201"/>
</dbReference>
<evidence type="ECO:0000313" key="1">
    <source>
        <dbReference type="Proteomes" id="UP000036681"/>
    </source>
</evidence>
<keyword evidence="1" id="KW-1185">Reference proteome</keyword>
<sequence>MGGDSDQCCMDLCVVHQVSALFFTNHLGLSSSYSEHNFAVSSGRVVEPFPEPDETIILPVNNAITNAFQEARSSIDTLFRDTEPTLITDIKPPYQMIIPTTFWAVHTQSDSTAHQRSYAALVSIAASKKLTRLNLLFCLD</sequence>
<accession>A0A0M3ITP4</accession>
<evidence type="ECO:0000313" key="2">
    <source>
        <dbReference type="WBParaSite" id="ALUE_0002212201-mRNA-1"/>
    </source>
</evidence>
<dbReference type="AlphaFoldDB" id="A0A0M3ITP4"/>
<dbReference type="Proteomes" id="UP000036681">
    <property type="component" value="Unplaced"/>
</dbReference>
<protein>
    <submittedName>
        <fullName evidence="2">Uncharacterized protein</fullName>
    </submittedName>
</protein>
<name>A0A0M3ITP4_ASCLU</name>
<proteinExistence type="predicted"/>
<reference evidence="2" key="1">
    <citation type="submission" date="2017-02" db="UniProtKB">
        <authorList>
            <consortium name="WormBaseParasite"/>
        </authorList>
    </citation>
    <scope>IDENTIFICATION</scope>
</reference>
<organism evidence="1 2">
    <name type="scientific">Ascaris lumbricoides</name>
    <name type="common">Giant roundworm</name>
    <dbReference type="NCBI Taxonomy" id="6252"/>
    <lineage>
        <taxon>Eukaryota</taxon>
        <taxon>Metazoa</taxon>
        <taxon>Ecdysozoa</taxon>
        <taxon>Nematoda</taxon>
        <taxon>Chromadorea</taxon>
        <taxon>Rhabditida</taxon>
        <taxon>Spirurina</taxon>
        <taxon>Ascaridomorpha</taxon>
        <taxon>Ascaridoidea</taxon>
        <taxon>Ascarididae</taxon>
        <taxon>Ascaris</taxon>
    </lineage>
</organism>